<feature type="compositionally biased region" description="Polar residues" evidence="1">
    <location>
        <begin position="363"/>
        <end position="374"/>
    </location>
</feature>
<dbReference type="Proteomes" id="UP000250235">
    <property type="component" value="Unassembled WGS sequence"/>
</dbReference>
<keyword evidence="3" id="KW-1185">Reference proteome</keyword>
<evidence type="ECO:0000256" key="1">
    <source>
        <dbReference type="SAM" id="MobiDB-lite"/>
    </source>
</evidence>
<name>A0A2Z7BCH4_9LAMI</name>
<dbReference type="EMBL" id="KV007024">
    <property type="protein sequence ID" value="KZV31920.1"/>
    <property type="molecule type" value="Genomic_DNA"/>
</dbReference>
<evidence type="ECO:0000313" key="3">
    <source>
        <dbReference type="Proteomes" id="UP000250235"/>
    </source>
</evidence>
<sequence>MRFKGCSGGGKYRQSGPRTETGFLHQPALEGLTRSAWTDSPRQDWPEQIPAKRRRRRWRRMAAAAYREERGAAAKELAEYPCGNLESSTWVTLNGSGIQLAVGPQPLWLRNQNSGLAQRIMVRASSNIAHDPLGITDSACKNQLVVVSVQYGPFNPYIPIRSTTIGKSRVAIDPIAMHTSWRSNSDIASVARLGLKDAGIDQLNFHSVQLDYLELLQMGNTDPNITKSGNKYEVKPQYEELSKQLGGRHSNPVVTTPTIALDFSNMTQQSASHNVAPNQTTKNRAQTTRNAHPKAHSRRRTHAQTFLKSFEVQQLRVSTSSAIQLLKWVENERAKQGEFSATKISKNKGWMRRKSREEMSRASAETNSQRSKMLTNTRHFLAQSHATRDVCQQQLQFAPKPADFHASR</sequence>
<feature type="region of interest" description="Disordered" evidence="1">
    <location>
        <begin position="347"/>
        <end position="374"/>
    </location>
</feature>
<dbReference type="AlphaFoldDB" id="A0A2Z7BCH4"/>
<proteinExistence type="predicted"/>
<feature type="region of interest" description="Disordered" evidence="1">
    <location>
        <begin position="1"/>
        <end position="24"/>
    </location>
</feature>
<feature type="compositionally biased region" description="Basic residues" evidence="1">
    <location>
        <begin position="291"/>
        <end position="300"/>
    </location>
</feature>
<reference evidence="2 3" key="1">
    <citation type="journal article" date="2015" name="Proc. Natl. Acad. Sci. U.S.A.">
        <title>The resurrection genome of Boea hygrometrica: A blueprint for survival of dehydration.</title>
        <authorList>
            <person name="Xiao L."/>
            <person name="Yang G."/>
            <person name="Zhang L."/>
            <person name="Yang X."/>
            <person name="Zhao S."/>
            <person name="Ji Z."/>
            <person name="Zhou Q."/>
            <person name="Hu M."/>
            <person name="Wang Y."/>
            <person name="Chen M."/>
            <person name="Xu Y."/>
            <person name="Jin H."/>
            <person name="Xiao X."/>
            <person name="Hu G."/>
            <person name="Bao F."/>
            <person name="Hu Y."/>
            <person name="Wan P."/>
            <person name="Li L."/>
            <person name="Deng X."/>
            <person name="Kuang T."/>
            <person name="Xiang C."/>
            <person name="Zhu J.K."/>
            <person name="Oliver M.J."/>
            <person name="He Y."/>
        </authorList>
    </citation>
    <scope>NUCLEOTIDE SEQUENCE [LARGE SCALE GENOMIC DNA]</scope>
    <source>
        <strain evidence="3">cv. XS01</strain>
    </source>
</reference>
<evidence type="ECO:0000313" key="2">
    <source>
        <dbReference type="EMBL" id="KZV31920.1"/>
    </source>
</evidence>
<feature type="region of interest" description="Disordered" evidence="1">
    <location>
        <begin position="270"/>
        <end position="300"/>
    </location>
</feature>
<accession>A0A2Z7BCH4</accession>
<protein>
    <submittedName>
        <fullName evidence="2">Uncharacterized protein</fullName>
    </submittedName>
</protein>
<gene>
    <name evidence="2" type="ORF">F511_04234</name>
</gene>
<feature type="compositionally biased region" description="Gly residues" evidence="1">
    <location>
        <begin position="1"/>
        <end position="11"/>
    </location>
</feature>
<organism evidence="2 3">
    <name type="scientific">Dorcoceras hygrometricum</name>
    <dbReference type="NCBI Taxonomy" id="472368"/>
    <lineage>
        <taxon>Eukaryota</taxon>
        <taxon>Viridiplantae</taxon>
        <taxon>Streptophyta</taxon>
        <taxon>Embryophyta</taxon>
        <taxon>Tracheophyta</taxon>
        <taxon>Spermatophyta</taxon>
        <taxon>Magnoliopsida</taxon>
        <taxon>eudicotyledons</taxon>
        <taxon>Gunneridae</taxon>
        <taxon>Pentapetalae</taxon>
        <taxon>asterids</taxon>
        <taxon>lamiids</taxon>
        <taxon>Lamiales</taxon>
        <taxon>Gesneriaceae</taxon>
        <taxon>Didymocarpoideae</taxon>
        <taxon>Trichosporeae</taxon>
        <taxon>Loxocarpinae</taxon>
        <taxon>Dorcoceras</taxon>
    </lineage>
</organism>
<feature type="compositionally biased region" description="Polar residues" evidence="1">
    <location>
        <begin position="270"/>
        <end position="290"/>
    </location>
</feature>